<evidence type="ECO:0000313" key="2">
    <source>
        <dbReference type="EMBL" id="ROO25068.1"/>
    </source>
</evidence>
<feature type="compositionally biased region" description="Low complexity" evidence="1">
    <location>
        <begin position="39"/>
        <end position="78"/>
    </location>
</feature>
<protein>
    <submittedName>
        <fullName evidence="2">Uncharacterized protein</fullName>
    </submittedName>
</protein>
<reference evidence="2 3" key="1">
    <citation type="submission" date="2013-10" db="EMBL/GenBank/DDBJ databases">
        <title>Salinisphaera orenii MK-B5 Genome Sequencing.</title>
        <authorList>
            <person name="Lai Q."/>
            <person name="Li C."/>
            <person name="Shao Z."/>
        </authorList>
    </citation>
    <scope>NUCLEOTIDE SEQUENCE [LARGE SCALE GENOMIC DNA]</scope>
    <source>
        <strain evidence="2 3">MK-B5</strain>
    </source>
</reference>
<evidence type="ECO:0000256" key="1">
    <source>
        <dbReference type="SAM" id="MobiDB-lite"/>
    </source>
</evidence>
<evidence type="ECO:0000313" key="3">
    <source>
        <dbReference type="Proteomes" id="UP000283993"/>
    </source>
</evidence>
<comment type="caution">
    <text evidence="2">The sequence shown here is derived from an EMBL/GenBank/DDBJ whole genome shotgun (WGS) entry which is preliminary data.</text>
</comment>
<proteinExistence type="predicted"/>
<gene>
    <name evidence="2" type="ORF">SAOR_13800</name>
</gene>
<sequence>MHDAHAPHRPVHERLETITGGLTVDHAASSVLKQASAMSSVARGQAAARADSARPSNRSRSAHSARIASARRATVSVS</sequence>
<accession>A0A423PHF8</accession>
<dbReference type="EMBL" id="AYKH01000040">
    <property type="protein sequence ID" value="ROO25068.1"/>
    <property type="molecule type" value="Genomic_DNA"/>
</dbReference>
<feature type="region of interest" description="Disordered" evidence="1">
    <location>
        <begin position="36"/>
        <end position="78"/>
    </location>
</feature>
<keyword evidence="3" id="KW-1185">Reference proteome</keyword>
<organism evidence="2 3">
    <name type="scientific">Salinisphaera orenii MK-B5</name>
    <dbReference type="NCBI Taxonomy" id="856730"/>
    <lineage>
        <taxon>Bacteria</taxon>
        <taxon>Pseudomonadati</taxon>
        <taxon>Pseudomonadota</taxon>
        <taxon>Gammaproteobacteria</taxon>
        <taxon>Salinisphaerales</taxon>
        <taxon>Salinisphaeraceae</taxon>
        <taxon>Salinisphaera</taxon>
    </lineage>
</organism>
<dbReference type="Proteomes" id="UP000283993">
    <property type="component" value="Unassembled WGS sequence"/>
</dbReference>
<name>A0A423PHF8_9GAMM</name>
<dbReference type="AlphaFoldDB" id="A0A423PHF8"/>